<protein>
    <submittedName>
        <fullName evidence="4">Thioredoxin reductase</fullName>
    </submittedName>
</protein>
<evidence type="ECO:0000313" key="5">
    <source>
        <dbReference type="Proteomes" id="UP000009026"/>
    </source>
</evidence>
<dbReference type="Gene3D" id="3.50.50.60">
    <property type="entry name" value="FAD/NAD(P)-binding domain"/>
    <property type="match status" value="2"/>
</dbReference>
<dbReference type="Pfam" id="PF07992">
    <property type="entry name" value="Pyr_redox_2"/>
    <property type="match status" value="1"/>
</dbReference>
<dbReference type="RefSeq" id="WP_002636200.1">
    <property type="nucleotide sequence ID" value="NZ_CP012109.1"/>
</dbReference>
<feature type="domain" description="FAD/NAD(P)-binding" evidence="3">
    <location>
        <begin position="7"/>
        <end position="287"/>
    </location>
</feature>
<evidence type="ECO:0000259" key="3">
    <source>
        <dbReference type="Pfam" id="PF07992"/>
    </source>
</evidence>
<dbReference type="AlphaFoldDB" id="A0A0H4X396"/>
<dbReference type="PRINTS" id="PR00368">
    <property type="entry name" value="FADPNR"/>
</dbReference>
<accession>A0A0H4X396</accession>
<sequence>MERKDVKDVVVVGGGPGGLSAALMLGRARRKVLLCDAGPRRNAAATEVHYFLTRDGIPPQEFRDIAREQLKPYDVEVRDVRVRNIERVGAAFRVELEDGGVVEARRVLLSTGMVDVPRDLPGYRELWGTSIFQCPYCHGWEVQARPWGVLATSEMYLDFALVLRSWTEDLVVFTQGAFPVPEARRAQLARVGVRIEERRIRGLVTGEGAHGAALAAVELEDGTRVPREVLFDHPPQRQVPLVQKLGLELTEEGFVKALPTGETSVPGIFAVGDMSQRMQAAIAAASAAAIAASMLNHSLSLELAGPVSEG</sequence>
<proteinExistence type="predicted"/>
<evidence type="ECO:0000256" key="1">
    <source>
        <dbReference type="ARBA" id="ARBA00022630"/>
    </source>
</evidence>
<dbReference type="PRINTS" id="PR00469">
    <property type="entry name" value="PNDRDTASEII"/>
</dbReference>
<dbReference type="Proteomes" id="UP000009026">
    <property type="component" value="Chromosome"/>
</dbReference>
<gene>
    <name evidence="4" type="ORF">A176_006551</name>
</gene>
<dbReference type="eggNOG" id="COG0492">
    <property type="taxonomic scope" value="Bacteria"/>
</dbReference>
<dbReference type="InterPro" id="IPR023753">
    <property type="entry name" value="FAD/NAD-binding_dom"/>
</dbReference>
<evidence type="ECO:0000313" key="4">
    <source>
        <dbReference type="EMBL" id="AKQ69639.1"/>
    </source>
</evidence>
<keyword evidence="2" id="KW-0560">Oxidoreductase</keyword>
<keyword evidence="1" id="KW-0285">Flavoprotein</keyword>
<name>A0A0H4X396_9BACT</name>
<dbReference type="PANTHER" id="PTHR48105">
    <property type="entry name" value="THIOREDOXIN REDUCTASE 1-RELATED-RELATED"/>
    <property type="match status" value="1"/>
</dbReference>
<keyword evidence="5" id="KW-1185">Reference proteome</keyword>
<dbReference type="InterPro" id="IPR050097">
    <property type="entry name" value="Ferredoxin-NADP_redctase_2"/>
</dbReference>
<reference evidence="4 5" key="1">
    <citation type="journal article" date="2016" name="PLoS ONE">
        <title>Complete Genome Sequence and Comparative Genomics of a Novel Myxobacterium Myxococcus hansupus.</title>
        <authorList>
            <person name="Sharma G."/>
            <person name="Narwani T."/>
            <person name="Subramanian S."/>
        </authorList>
    </citation>
    <scope>NUCLEOTIDE SEQUENCE [LARGE SCALE GENOMIC DNA]</scope>
    <source>
        <strain evidence="5">mixupus</strain>
    </source>
</reference>
<dbReference type="KEGG" id="mym:A176_006551"/>
<dbReference type="GO" id="GO:0016491">
    <property type="term" value="F:oxidoreductase activity"/>
    <property type="evidence" value="ECO:0007669"/>
    <property type="project" value="UniProtKB-KW"/>
</dbReference>
<dbReference type="EMBL" id="CP012109">
    <property type="protein sequence ID" value="AKQ69639.1"/>
    <property type="molecule type" value="Genomic_DNA"/>
</dbReference>
<organism evidence="4 5">
    <name type="scientific">Pseudomyxococcus hansupus</name>
    <dbReference type="NCBI Taxonomy" id="1297742"/>
    <lineage>
        <taxon>Bacteria</taxon>
        <taxon>Pseudomonadati</taxon>
        <taxon>Myxococcota</taxon>
        <taxon>Myxococcia</taxon>
        <taxon>Myxococcales</taxon>
        <taxon>Cystobacterineae</taxon>
        <taxon>Myxococcaceae</taxon>
        <taxon>Pseudomyxococcus</taxon>
    </lineage>
</organism>
<dbReference type="PATRIC" id="fig|1297742.4.peg.6640"/>
<dbReference type="STRING" id="1297742.A176_006551"/>
<dbReference type="SUPFAM" id="SSF51905">
    <property type="entry name" value="FAD/NAD(P)-binding domain"/>
    <property type="match status" value="2"/>
</dbReference>
<evidence type="ECO:0000256" key="2">
    <source>
        <dbReference type="ARBA" id="ARBA00023002"/>
    </source>
</evidence>
<dbReference type="InterPro" id="IPR036188">
    <property type="entry name" value="FAD/NAD-bd_sf"/>
</dbReference>